<dbReference type="PANTHER" id="PTHR23503:SF39">
    <property type="entry name" value="MAJOR FACILITATOR SUPERFAMILY (MFS) PROFILE DOMAIN-CONTAINING PROTEIN"/>
    <property type="match status" value="1"/>
</dbReference>
<feature type="transmembrane region" description="Helical" evidence="5">
    <location>
        <begin position="44"/>
        <end position="66"/>
    </location>
</feature>
<dbReference type="GO" id="GO:0015149">
    <property type="term" value="F:hexose transmembrane transporter activity"/>
    <property type="evidence" value="ECO:0007669"/>
    <property type="project" value="TreeGrafter"/>
</dbReference>
<protein>
    <submittedName>
        <fullName evidence="8">Major facilitator superfamily (MFS) profile domain-containing protein</fullName>
    </submittedName>
</protein>
<dbReference type="WBParaSite" id="PSAMB.scaffold9773size4638.g32726.t1">
    <property type="protein sequence ID" value="PSAMB.scaffold9773size4638.g32726.t1"/>
    <property type="gene ID" value="PSAMB.scaffold9773size4638.g32726"/>
</dbReference>
<organism evidence="7 8">
    <name type="scientific">Plectus sambesii</name>
    <dbReference type="NCBI Taxonomy" id="2011161"/>
    <lineage>
        <taxon>Eukaryota</taxon>
        <taxon>Metazoa</taxon>
        <taxon>Ecdysozoa</taxon>
        <taxon>Nematoda</taxon>
        <taxon>Chromadorea</taxon>
        <taxon>Plectida</taxon>
        <taxon>Plectina</taxon>
        <taxon>Plectoidea</taxon>
        <taxon>Plectidae</taxon>
        <taxon>Plectus</taxon>
    </lineage>
</organism>
<evidence type="ECO:0000256" key="5">
    <source>
        <dbReference type="SAM" id="Phobius"/>
    </source>
</evidence>
<sequence>IIAATLCNRIGRKYTALLSCALYVPGIVLSFAAKYCHPAFELLFIGRLIWSVANGICIVNQTVWIVEAAPARHRGRMAAMQEVFMALGSLMTQALGVPFSTGELWPLMFVMPLFVNLISVCIFVFVHESPHYLLMNKKDPEKARRAFGAYHGTLDNDTIEEEMRQCVDSGQTTQCKKTKSGIETRTPENKVNGLQVMFNPWKANDPTSRVLRHAAWLGVMVKIAYVFTGARCIRAFSTFMLYDLGKWSYLDARYGSFGISLLRLPLTFVPVFTVDKIGRRPLLLGSMLASFAALSITMVSLDQGEAFKIGSLVGIGMLLLVTALGIGSVSRFYAAELVPRRLLLKATSILTIIEAVLKIVVEFSFFPLANKIGSHALLVFLGPTAAFVVLIWYYCPETKRKGVNDVLNEIADQKSVKVSFNV</sequence>
<dbReference type="InterPro" id="IPR005828">
    <property type="entry name" value="MFS_sugar_transport-like"/>
</dbReference>
<evidence type="ECO:0000313" key="8">
    <source>
        <dbReference type="WBParaSite" id="PSAMB.scaffold9773size4638.g32726.t1"/>
    </source>
</evidence>
<comment type="subcellular location">
    <subcellularLocation>
        <location evidence="1">Membrane</location>
        <topology evidence="1">Multi-pass membrane protein</topology>
    </subcellularLocation>
</comment>
<evidence type="ECO:0000313" key="7">
    <source>
        <dbReference type="Proteomes" id="UP000887566"/>
    </source>
</evidence>
<feature type="transmembrane region" description="Helical" evidence="5">
    <location>
        <begin position="307"/>
        <end position="330"/>
    </location>
</feature>
<feature type="transmembrane region" description="Helical" evidence="5">
    <location>
        <begin position="219"/>
        <end position="242"/>
    </location>
</feature>
<dbReference type="PROSITE" id="PS50850">
    <property type="entry name" value="MFS"/>
    <property type="match status" value="1"/>
</dbReference>
<dbReference type="InterPro" id="IPR045263">
    <property type="entry name" value="GLUT"/>
</dbReference>
<evidence type="ECO:0000256" key="1">
    <source>
        <dbReference type="ARBA" id="ARBA00004141"/>
    </source>
</evidence>
<feature type="transmembrane region" description="Helical" evidence="5">
    <location>
        <begin position="281"/>
        <end position="301"/>
    </location>
</feature>
<evidence type="ECO:0000256" key="4">
    <source>
        <dbReference type="ARBA" id="ARBA00023136"/>
    </source>
</evidence>
<feature type="transmembrane region" description="Helical" evidence="5">
    <location>
        <begin position="254"/>
        <end position="274"/>
    </location>
</feature>
<dbReference type="Gene3D" id="1.20.1250.20">
    <property type="entry name" value="MFS general substrate transporter like domains"/>
    <property type="match status" value="1"/>
</dbReference>
<reference evidence="8" key="1">
    <citation type="submission" date="2022-11" db="UniProtKB">
        <authorList>
            <consortium name="WormBaseParasite"/>
        </authorList>
    </citation>
    <scope>IDENTIFICATION</scope>
</reference>
<feature type="transmembrane region" description="Helical" evidence="5">
    <location>
        <begin position="105"/>
        <end position="126"/>
    </location>
</feature>
<dbReference type="Proteomes" id="UP000887566">
    <property type="component" value="Unplaced"/>
</dbReference>
<dbReference type="SUPFAM" id="SSF103473">
    <property type="entry name" value="MFS general substrate transporter"/>
    <property type="match status" value="1"/>
</dbReference>
<dbReference type="InterPro" id="IPR020846">
    <property type="entry name" value="MFS_dom"/>
</dbReference>
<evidence type="ECO:0000256" key="2">
    <source>
        <dbReference type="ARBA" id="ARBA00022692"/>
    </source>
</evidence>
<feature type="transmembrane region" description="Helical" evidence="5">
    <location>
        <begin position="14"/>
        <end position="32"/>
    </location>
</feature>
<feature type="domain" description="Major facilitator superfamily (MFS) profile" evidence="6">
    <location>
        <begin position="1"/>
        <end position="399"/>
    </location>
</feature>
<feature type="transmembrane region" description="Helical" evidence="5">
    <location>
        <begin position="372"/>
        <end position="395"/>
    </location>
</feature>
<accession>A0A914XUQ6</accession>
<dbReference type="PANTHER" id="PTHR23503">
    <property type="entry name" value="SOLUTE CARRIER FAMILY 2"/>
    <property type="match status" value="1"/>
</dbReference>
<dbReference type="InterPro" id="IPR036259">
    <property type="entry name" value="MFS_trans_sf"/>
</dbReference>
<keyword evidence="2 5" id="KW-0812">Transmembrane</keyword>
<dbReference type="AlphaFoldDB" id="A0A914XUQ6"/>
<proteinExistence type="predicted"/>
<dbReference type="GO" id="GO:0016020">
    <property type="term" value="C:membrane"/>
    <property type="evidence" value="ECO:0007669"/>
    <property type="project" value="UniProtKB-SubCell"/>
</dbReference>
<evidence type="ECO:0000259" key="6">
    <source>
        <dbReference type="PROSITE" id="PS50850"/>
    </source>
</evidence>
<keyword evidence="7" id="KW-1185">Reference proteome</keyword>
<keyword evidence="3 5" id="KW-1133">Transmembrane helix</keyword>
<keyword evidence="4 5" id="KW-0472">Membrane</keyword>
<name>A0A914XUQ6_9BILA</name>
<dbReference type="Pfam" id="PF00083">
    <property type="entry name" value="Sugar_tr"/>
    <property type="match status" value="1"/>
</dbReference>
<feature type="transmembrane region" description="Helical" evidence="5">
    <location>
        <begin position="342"/>
        <end position="366"/>
    </location>
</feature>
<feature type="transmembrane region" description="Helical" evidence="5">
    <location>
        <begin position="78"/>
        <end position="99"/>
    </location>
</feature>
<evidence type="ECO:0000256" key="3">
    <source>
        <dbReference type="ARBA" id="ARBA00022989"/>
    </source>
</evidence>